<dbReference type="InterPro" id="IPR001347">
    <property type="entry name" value="SIS_dom"/>
</dbReference>
<dbReference type="AlphaFoldDB" id="A0A9W8B2Q5"/>
<proteinExistence type="predicted"/>
<dbReference type="PANTHER" id="PTHR38418">
    <property type="entry name" value="SUGAR ISOMERASE, KPSF/GUTQ (AFU_ORTHOLOGUE AFUA_6G08860)"/>
    <property type="match status" value="1"/>
</dbReference>
<dbReference type="CDD" id="cd05014">
    <property type="entry name" value="SIS_Kpsf"/>
    <property type="match status" value="1"/>
</dbReference>
<dbReference type="Gene3D" id="3.40.50.10490">
    <property type="entry name" value="Glucose-6-phosphate isomerase like protein, domain 1"/>
    <property type="match status" value="1"/>
</dbReference>
<dbReference type="OrthoDB" id="1872003at2759"/>
<protein>
    <recommendedName>
        <fullName evidence="2">SIS domain-containing protein</fullName>
    </recommendedName>
</protein>
<dbReference type="PROSITE" id="PS51464">
    <property type="entry name" value="SIS"/>
    <property type="match status" value="1"/>
</dbReference>
<dbReference type="GO" id="GO:1901135">
    <property type="term" value="P:carbohydrate derivative metabolic process"/>
    <property type="evidence" value="ECO:0007669"/>
    <property type="project" value="InterPro"/>
</dbReference>
<accession>A0A9W8B2Q5</accession>
<dbReference type="SUPFAM" id="SSF53697">
    <property type="entry name" value="SIS domain"/>
    <property type="match status" value="1"/>
</dbReference>
<feature type="domain" description="SIS" evidence="2">
    <location>
        <begin position="59"/>
        <end position="201"/>
    </location>
</feature>
<dbReference type="Pfam" id="PF01380">
    <property type="entry name" value="SIS"/>
    <property type="match status" value="1"/>
</dbReference>
<feature type="region of interest" description="Disordered" evidence="1">
    <location>
        <begin position="260"/>
        <end position="317"/>
    </location>
</feature>
<comment type="caution">
    <text evidence="3">The sequence shown here is derived from an EMBL/GenBank/DDBJ whole genome shotgun (WGS) entry which is preliminary data.</text>
</comment>
<reference evidence="3" key="1">
    <citation type="submission" date="2022-07" db="EMBL/GenBank/DDBJ databases">
        <title>Phylogenomic reconstructions and comparative analyses of Kickxellomycotina fungi.</title>
        <authorList>
            <person name="Reynolds N.K."/>
            <person name="Stajich J.E."/>
            <person name="Barry K."/>
            <person name="Grigoriev I.V."/>
            <person name="Crous P."/>
            <person name="Smith M.E."/>
        </authorList>
    </citation>
    <scope>NUCLEOTIDE SEQUENCE</scope>
    <source>
        <strain evidence="3">RSA 567</strain>
    </source>
</reference>
<dbReference type="InterPro" id="IPR046348">
    <property type="entry name" value="SIS_dom_sf"/>
</dbReference>
<organism evidence="3 4">
    <name type="scientific">Dimargaris verticillata</name>
    <dbReference type="NCBI Taxonomy" id="2761393"/>
    <lineage>
        <taxon>Eukaryota</taxon>
        <taxon>Fungi</taxon>
        <taxon>Fungi incertae sedis</taxon>
        <taxon>Zoopagomycota</taxon>
        <taxon>Kickxellomycotina</taxon>
        <taxon>Dimargaritomycetes</taxon>
        <taxon>Dimargaritales</taxon>
        <taxon>Dimargaritaceae</taxon>
        <taxon>Dimargaris</taxon>
    </lineage>
</organism>
<dbReference type="Proteomes" id="UP001151582">
    <property type="component" value="Unassembled WGS sequence"/>
</dbReference>
<keyword evidence="4" id="KW-1185">Reference proteome</keyword>
<dbReference type="InterPro" id="IPR035474">
    <property type="entry name" value="SIS_Kpsf"/>
</dbReference>
<feature type="compositionally biased region" description="Polar residues" evidence="1">
    <location>
        <begin position="291"/>
        <end position="317"/>
    </location>
</feature>
<name>A0A9W8B2Q5_9FUNG</name>
<evidence type="ECO:0000256" key="1">
    <source>
        <dbReference type="SAM" id="MobiDB-lite"/>
    </source>
</evidence>
<evidence type="ECO:0000313" key="4">
    <source>
        <dbReference type="Proteomes" id="UP001151582"/>
    </source>
</evidence>
<gene>
    <name evidence="3" type="ORF">H4R34_005546</name>
</gene>
<evidence type="ECO:0000259" key="2">
    <source>
        <dbReference type="PROSITE" id="PS51464"/>
    </source>
</evidence>
<sequence>MTGERHASPPAVAFNVGAEAARVLRATGQALVDCAQRLQDADLAGIDQQHGFARAIELMHCSLEHGGKVIVTGVGKSGKIGEKIVATLLSLGALALFLHPTEALHGDLGMVQPHDTVLAISYSGRTTEVLQLLPFIHQRGAQVVGLGGDATSPLAQRAAAWVDARVEQEATPDIPAPTTSTTLALTVGDALALCLMRKRDCTTEVFASNHPGGALGQMLRHSTQSWPTMVDTTTYWQRQENAALTPSWNEQAKVRANQTVRSANKDLAAAPRSPDIHYRRVKPQQDYMRNGNRQSFDSGAQFNAPSGTPPYNQSAQI</sequence>
<dbReference type="EMBL" id="JANBQB010001172">
    <property type="protein sequence ID" value="KAJ1972033.1"/>
    <property type="molecule type" value="Genomic_DNA"/>
</dbReference>
<dbReference type="PANTHER" id="PTHR38418:SF2">
    <property type="entry name" value="SUGAR ISOMERASE, KPSF_GUTQ (AFU_ORTHOLOGUE AFUA_6G08860)"/>
    <property type="match status" value="1"/>
</dbReference>
<dbReference type="GO" id="GO:0097367">
    <property type="term" value="F:carbohydrate derivative binding"/>
    <property type="evidence" value="ECO:0007669"/>
    <property type="project" value="InterPro"/>
</dbReference>
<evidence type="ECO:0000313" key="3">
    <source>
        <dbReference type="EMBL" id="KAJ1972033.1"/>
    </source>
</evidence>